<organism evidence="2 3">
    <name type="scientific">Palleronia pontilimi</name>
    <dbReference type="NCBI Taxonomy" id="1964209"/>
    <lineage>
        <taxon>Bacteria</taxon>
        <taxon>Pseudomonadati</taxon>
        <taxon>Pseudomonadota</taxon>
        <taxon>Alphaproteobacteria</taxon>
        <taxon>Rhodobacterales</taxon>
        <taxon>Roseobacteraceae</taxon>
        <taxon>Palleronia</taxon>
    </lineage>
</organism>
<evidence type="ECO:0000313" key="2">
    <source>
        <dbReference type="EMBL" id="MBJ3763683.1"/>
    </source>
</evidence>
<dbReference type="PANTHER" id="PTHR41795">
    <property type="entry name" value="EXOPOLYSACCHARIDE SYNTHESIS PROTEIN"/>
    <property type="match status" value="1"/>
</dbReference>
<keyword evidence="1" id="KW-1133">Transmembrane helix</keyword>
<dbReference type="AlphaFoldDB" id="A0A934MDA2"/>
<name>A0A934MDA2_9RHOB</name>
<dbReference type="Proteomes" id="UP000642488">
    <property type="component" value="Unassembled WGS sequence"/>
</dbReference>
<feature type="transmembrane region" description="Helical" evidence="1">
    <location>
        <begin position="177"/>
        <end position="197"/>
    </location>
</feature>
<comment type="caution">
    <text evidence="2">The sequence shown here is derived from an EMBL/GenBank/DDBJ whole genome shotgun (WGS) entry which is preliminary data.</text>
</comment>
<feature type="transmembrane region" description="Helical" evidence="1">
    <location>
        <begin position="138"/>
        <end position="157"/>
    </location>
</feature>
<reference evidence="2" key="1">
    <citation type="submission" date="2020-12" db="EMBL/GenBank/DDBJ databases">
        <title>Bacterial taxonomy.</title>
        <authorList>
            <person name="Pan X."/>
        </authorList>
    </citation>
    <scope>NUCLEOTIDE SEQUENCE</scope>
    <source>
        <strain evidence="2">KCTC 52957</strain>
    </source>
</reference>
<accession>A0A934MDA2</accession>
<protein>
    <submittedName>
        <fullName evidence="2">Exopolysaccharide biosynthesis protein</fullName>
    </submittedName>
</protein>
<dbReference type="PIRSF" id="PIRSF033239">
    <property type="entry name" value="ExoD"/>
    <property type="match status" value="1"/>
</dbReference>
<evidence type="ECO:0000256" key="1">
    <source>
        <dbReference type="SAM" id="Phobius"/>
    </source>
</evidence>
<proteinExistence type="predicted"/>
<sequence length="212" mass="22280">MTGSPQPEQSEQPDAGGFAALIRDLDSRRADGETVTLGDALDAAGARVHGVAILLMALPEALPLPIPSFGAVLGVPLILVSLHLAFYGERGDLPPRARRVRLPDRLIDLLARRVAGPLERAERLTGDRLPALANLERLVGLVSIMLSFLLFLPVPFLNMAPALALVCLSWGLIQRDGFVVGLGLAVSVGIFVTVFALGDLLAGMLATGLGTP</sequence>
<dbReference type="RefSeq" id="WP_198916857.1">
    <property type="nucleotide sequence ID" value="NZ_JAEKPD010000013.1"/>
</dbReference>
<keyword evidence="1" id="KW-0472">Membrane</keyword>
<dbReference type="PANTHER" id="PTHR41795:SF1">
    <property type="entry name" value="EXOPOLYSACCHARIDE SYNTHESIS PROTEIN"/>
    <property type="match status" value="1"/>
</dbReference>
<dbReference type="EMBL" id="JAEKPD010000013">
    <property type="protein sequence ID" value="MBJ3763683.1"/>
    <property type="molecule type" value="Genomic_DNA"/>
</dbReference>
<gene>
    <name evidence="2" type="ORF">ILP92_13075</name>
</gene>
<keyword evidence="3" id="KW-1185">Reference proteome</keyword>
<dbReference type="Pfam" id="PF06055">
    <property type="entry name" value="ExoD"/>
    <property type="match status" value="1"/>
</dbReference>
<feature type="transmembrane region" description="Helical" evidence="1">
    <location>
        <begin position="66"/>
        <end position="88"/>
    </location>
</feature>
<keyword evidence="1" id="KW-0812">Transmembrane</keyword>
<dbReference type="InterPro" id="IPR010331">
    <property type="entry name" value="ExoD"/>
</dbReference>
<evidence type="ECO:0000313" key="3">
    <source>
        <dbReference type="Proteomes" id="UP000642488"/>
    </source>
</evidence>